<evidence type="ECO:0000256" key="17">
    <source>
        <dbReference type="SAM" id="Coils"/>
    </source>
</evidence>
<evidence type="ECO:0000256" key="3">
    <source>
        <dbReference type="ARBA" id="ARBA00010066"/>
    </source>
</evidence>
<feature type="domain" description="Calcium uniporter protein C-terminal" evidence="19">
    <location>
        <begin position="213"/>
        <end position="387"/>
    </location>
</feature>
<evidence type="ECO:0000256" key="5">
    <source>
        <dbReference type="ARBA" id="ARBA00022568"/>
    </source>
</evidence>
<sequence>MTLRTEAALSTLNHFPFMAPLSLFASRALLRAPCARFPLASFHSSTGSLRTRAAERSQAGPSLSASNDPLISVRNAAKTHGELDVLLPLPGVKGLTRLGLNDTNASVHDLIEAVKRTDASLKAVEIATPDGTKLARTVRLGELTSMPFCLRLNHVNVLVESDAAAMDDRRAREDNVAFATVKAEIEKDPRLILPLHEFYRMCHNAGAEEAVATKWLRELQRRNLVAHFDRSRNPQLENAVILRPYSLESVLTLQNSLDSEMYNIKHDRKVKERQLAELSSSLKKLQQVESEVQLAARRMPNAQKWVGLTGLTGFYGALMYCVWDVYSWDVMEPITYFIGFTAVLGNSFYSSITKKDPTYSNMFQKRYLDRVELLSKQRKLDLNEIQKLKARITDIENDITLLSQWEKMEVLEAKDPSEMAANQSIKELMAAETKASKIISEARQERGERLKQAKLEAEAEITAYRKQMERTFQMNGNTDLMGDDPSILEEETQRDIKKMQAEFQQNKQSVITMMGQHAVRVQLRVPEARKA</sequence>
<keyword evidence="8" id="KW-0375">Hydrogen ion transport</keyword>
<keyword evidence="17" id="KW-0175">Coiled coil</keyword>
<evidence type="ECO:0000313" key="21">
    <source>
        <dbReference type="Proteomes" id="UP001259832"/>
    </source>
</evidence>
<accession>A0AAD9G8H6</accession>
<dbReference type="GO" id="GO:0046961">
    <property type="term" value="F:proton-transporting ATPase activity, rotational mechanism"/>
    <property type="evidence" value="ECO:0007669"/>
    <property type="project" value="InterPro"/>
</dbReference>
<evidence type="ECO:0000256" key="14">
    <source>
        <dbReference type="ARBA" id="ARBA00023136"/>
    </source>
</evidence>
<keyword evidence="5" id="KW-0109">Calcium transport</keyword>
<dbReference type="Gene3D" id="1.20.5.2950">
    <property type="match status" value="1"/>
</dbReference>
<feature type="coiled-coil region" evidence="17">
    <location>
        <begin position="371"/>
        <end position="398"/>
    </location>
</feature>
<evidence type="ECO:0000256" key="10">
    <source>
        <dbReference type="ARBA" id="ARBA00022837"/>
    </source>
</evidence>
<dbReference type="GO" id="GO:1990246">
    <property type="term" value="C:uniplex complex"/>
    <property type="evidence" value="ECO:0007669"/>
    <property type="project" value="TreeGrafter"/>
</dbReference>
<comment type="caution">
    <text evidence="20">The sequence shown here is derived from an EMBL/GenBank/DDBJ whole genome shotgun (WGS) entry which is preliminary data.</text>
</comment>
<comment type="subcellular location">
    <subcellularLocation>
        <location evidence="1">Mitochondrion inner membrane</location>
        <topology evidence="1">Multi-pass membrane protein</topology>
    </subcellularLocation>
</comment>
<keyword evidence="14 18" id="KW-0472">Membrane</keyword>
<comment type="catalytic activity">
    <reaction evidence="16">
        <text>Ca(2+)(in) = Ca(2+)(out)</text>
        <dbReference type="Rhea" id="RHEA:29671"/>
        <dbReference type="ChEBI" id="CHEBI:29108"/>
    </reaction>
</comment>
<keyword evidence="6" id="KW-0107">Calcium channel</keyword>
<proteinExistence type="inferred from homology"/>
<feature type="transmembrane region" description="Helical" evidence="18">
    <location>
        <begin position="334"/>
        <end position="352"/>
    </location>
</feature>
<evidence type="ECO:0000256" key="18">
    <source>
        <dbReference type="SAM" id="Phobius"/>
    </source>
</evidence>
<keyword evidence="10" id="KW-0106">Calcium</keyword>
<keyword evidence="12" id="KW-0406">Ion transport</keyword>
<dbReference type="InterPro" id="IPR005124">
    <property type="entry name" value="V-ATPase_G"/>
</dbReference>
<dbReference type="PANTHER" id="PTHR13462:SF10">
    <property type="entry name" value="CALCIUM UNIPORTER PROTEIN, MITOCHONDRIAL"/>
    <property type="match status" value="1"/>
</dbReference>
<evidence type="ECO:0000256" key="6">
    <source>
        <dbReference type="ARBA" id="ARBA00022673"/>
    </source>
</evidence>
<evidence type="ECO:0000256" key="11">
    <source>
        <dbReference type="ARBA" id="ARBA00022989"/>
    </source>
</evidence>
<keyword evidence="9" id="KW-0999">Mitochondrion inner membrane</keyword>
<dbReference type="AlphaFoldDB" id="A0AAD9G8H6"/>
<dbReference type="GO" id="GO:0051560">
    <property type="term" value="P:mitochondrial calcium ion homeostasis"/>
    <property type="evidence" value="ECO:0007669"/>
    <property type="project" value="InterPro"/>
</dbReference>
<comment type="similarity">
    <text evidence="3">Belongs to the V-ATPase G subunit family.</text>
</comment>
<keyword evidence="11 18" id="KW-1133">Transmembrane helix</keyword>
<evidence type="ECO:0000256" key="9">
    <source>
        <dbReference type="ARBA" id="ARBA00022792"/>
    </source>
</evidence>
<reference evidence="20" key="1">
    <citation type="submission" date="2023-08" db="EMBL/GenBank/DDBJ databases">
        <title>Reference Genome Resource for the Citrus Pathogen Phytophthora citrophthora.</title>
        <authorList>
            <person name="Moller H."/>
            <person name="Coetzee B."/>
            <person name="Rose L.J."/>
            <person name="Van Niekerk J.M."/>
        </authorList>
    </citation>
    <scope>NUCLEOTIDE SEQUENCE</scope>
    <source>
        <strain evidence="20">STE-U-9442</strain>
    </source>
</reference>
<evidence type="ECO:0000256" key="2">
    <source>
        <dbReference type="ARBA" id="ARBA00005653"/>
    </source>
</evidence>
<evidence type="ECO:0000256" key="16">
    <source>
        <dbReference type="ARBA" id="ARBA00036634"/>
    </source>
</evidence>
<feature type="transmembrane region" description="Helical" evidence="18">
    <location>
        <begin position="305"/>
        <end position="328"/>
    </location>
</feature>
<gene>
    <name evidence="20" type="ORF">P3T76_011919</name>
</gene>
<keyword evidence="4" id="KW-0813">Transport</keyword>
<organism evidence="20 21">
    <name type="scientific">Phytophthora citrophthora</name>
    <dbReference type="NCBI Taxonomy" id="4793"/>
    <lineage>
        <taxon>Eukaryota</taxon>
        <taxon>Sar</taxon>
        <taxon>Stramenopiles</taxon>
        <taxon>Oomycota</taxon>
        <taxon>Peronosporomycetes</taxon>
        <taxon>Peronosporales</taxon>
        <taxon>Peronosporaceae</taxon>
        <taxon>Phytophthora</taxon>
    </lineage>
</organism>
<evidence type="ECO:0000313" key="20">
    <source>
        <dbReference type="EMBL" id="KAK1933705.1"/>
    </source>
</evidence>
<evidence type="ECO:0000256" key="13">
    <source>
        <dbReference type="ARBA" id="ARBA00023128"/>
    </source>
</evidence>
<dbReference type="NCBIfam" id="TIGR01147">
    <property type="entry name" value="V_ATP_synt_G"/>
    <property type="match status" value="1"/>
</dbReference>
<dbReference type="GO" id="GO:0016471">
    <property type="term" value="C:vacuolar proton-transporting V-type ATPase complex"/>
    <property type="evidence" value="ECO:0007669"/>
    <property type="project" value="InterPro"/>
</dbReference>
<keyword evidence="21" id="KW-1185">Reference proteome</keyword>
<dbReference type="FunFam" id="1.20.5.2950:FF:000003">
    <property type="entry name" value="V-type proton ATPase subunit G"/>
    <property type="match status" value="1"/>
</dbReference>
<name>A0AAD9G8H6_9STRA</name>
<dbReference type="InterPro" id="IPR006769">
    <property type="entry name" value="MCU_C"/>
</dbReference>
<dbReference type="Pfam" id="PF04678">
    <property type="entry name" value="MCU"/>
    <property type="match status" value="1"/>
</dbReference>
<evidence type="ECO:0000256" key="7">
    <source>
        <dbReference type="ARBA" id="ARBA00022692"/>
    </source>
</evidence>
<evidence type="ECO:0000256" key="8">
    <source>
        <dbReference type="ARBA" id="ARBA00022781"/>
    </source>
</evidence>
<evidence type="ECO:0000256" key="15">
    <source>
        <dbReference type="ARBA" id="ARBA00023303"/>
    </source>
</evidence>
<dbReference type="GO" id="GO:0015292">
    <property type="term" value="F:uniporter activity"/>
    <property type="evidence" value="ECO:0007669"/>
    <property type="project" value="TreeGrafter"/>
</dbReference>
<keyword evidence="7 18" id="KW-0812">Transmembrane</keyword>
<feature type="coiled-coil region" evidence="17">
    <location>
        <begin position="447"/>
        <end position="509"/>
    </location>
</feature>
<evidence type="ECO:0000256" key="4">
    <source>
        <dbReference type="ARBA" id="ARBA00022448"/>
    </source>
</evidence>
<protein>
    <submittedName>
        <fullName evidence="20">Calcium uniporter protein</fullName>
    </submittedName>
</protein>
<evidence type="ECO:0000256" key="1">
    <source>
        <dbReference type="ARBA" id="ARBA00004448"/>
    </source>
</evidence>
<dbReference type="Proteomes" id="UP001259832">
    <property type="component" value="Unassembled WGS sequence"/>
</dbReference>
<dbReference type="InterPro" id="IPR039055">
    <property type="entry name" value="MCU_fam"/>
</dbReference>
<dbReference type="EMBL" id="JASMQC010000028">
    <property type="protein sequence ID" value="KAK1933705.1"/>
    <property type="molecule type" value="Genomic_DNA"/>
</dbReference>
<evidence type="ECO:0000256" key="12">
    <source>
        <dbReference type="ARBA" id="ARBA00023065"/>
    </source>
</evidence>
<dbReference type="PANTHER" id="PTHR13462">
    <property type="entry name" value="CALCIUM UNIPORTER PROTEIN, MITOCHONDRIAL"/>
    <property type="match status" value="1"/>
</dbReference>
<keyword evidence="15" id="KW-0407">Ion channel</keyword>
<keyword evidence="13" id="KW-0496">Mitochondrion</keyword>
<evidence type="ECO:0000259" key="19">
    <source>
        <dbReference type="Pfam" id="PF04678"/>
    </source>
</evidence>
<dbReference type="GO" id="GO:0005262">
    <property type="term" value="F:calcium channel activity"/>
    <property type="evidence" value="ECO:0007669"/>
    <property type="project" value="UniProtKB-KW"/>
</dbReference>
<comment type="similarity">
    <text evidence="2">Belongs to the MCU (TC 1.A.77) family.</text>
</comment>
<dbReference type="Pfam" id="PF03179">
    <property type="entry name" value="V-ATPase_G"/>
    <property type="match status" value="1"/>
</dbReference>
<dbReference type="GO" id="GO:0036444">
    <property type="term" value="P:calcium import into the mitochondrion"/>
    <property type="evidence" value="ECO:0007669"/>
    <property type="project" value="UniProtKB-ARBA"/>
</dbReference>